<evidence type="ECO:0000313" key="2">
    <source>
        <dbReference type="Proteomes" id="UP001152798"/>
    </source>
</evidence>
<dbReference type="Proteomes" id="UP001152798">
    <property type="component" value="Chromosome 3"/>
</dbReference>
<proteinExistence type="predicted"/>
<sequence>MGSAGGGKTLELARTRVLRRKVQGDTAVKTTELKQQAARSIFHEVPQSREFQTWLQIEQSNSVWRGHTEHGVVMSFGWNELMLIEVRRTAPQLCTTLEYIFSKF</sequence>
<gene>
    <name evidence="1" type="ORF">NEZAVI_LOCUS5493</name>
</gene>
<accession>A0A9P0EBK7</accession>
<organism evidence="1 2">
    <name type="scientific">Nezara viridula</name>
    <name type="common">Southern green stink bug</name>
    <name type="synonym">Cimex viridulus</name>
    <dbReference type="NCBI Taxonomy" id="85310"/>
    <lineage>
        <taxon>Eukaryota</taxon>
        <taxon>Metazoa</taxon>
        <taxon>Ecdysozoa</taxon>
        <taxon>Arthropoda</taxon>
        <taxon>Hexapoda</taxon>
        <taxon>Insecta</taxon>
        <taxon>Pterygota</taxon>
        <taxon>Neoptera</taxon>
        <taxon>Paraneoptera</taxon>
        <taxon>Hemiptera</taxon>
        <taxon>Heteroptera</taxon>
        <taxon>Panheteroptera</taxon>
        <taxon>Pentatomomorpha</taxon>
        <taxon>Pentatomoidea</taxon>
        <taxon>Pentatomidae</taxon>
        <taxon>Pentatominae</taxon>
        <taxon>Nezara</taxon>
    </lineage>
</organism>
<protein>
    <submittedName>
        <fullName evidence="1">Uncharacterized protein</fullName>
    </submittedName>
</protein>
<reference evidence="1" key="1">
    <citation type="submission" date="2022-01" db="EMBL/GenBank/DDBJ databases">
        <authorList>
            <person name="King R."/>
        </authorList>
    </citation>
    <scope>NUCLEOTIDE SEQUENCE</scope>
</reference>
<evidence type="ECO:0000313" key="1">
    <source>
        <dbReference type="EMBL" id="CAH1395171.1"/>
    </source>
</evidence>
<name>A0A9P0EBK7_NEZVI</name>
<dbReference type="AlphaFoldDB" id="A0A9P0EBK7"/>
<keyword evidence="2" id="KW-1185">Reference proteome</keyword>
<dbReference type="EMBL" id="OV725079">
    <property type="protein sequence ID" value="CAH1395171.1"/>
    <property type="molecule type" value="Genomic_DNA"/>
</dbReference>